<feature type="domain" description="VIT" evidence="2">
    <location>
        <begin position="4"/>
        <end position="134"/>
    </location>
</feature>
<evidence type="ECO:0000313" key="4">
    <source>
        <dbReference type="Proteomes" id="UP000192578"/>
    </source>
</evidence>
<dbReference type="Pfam" id="PF13768">
    <property type="entry name" value="VWA_3"/>
    <property type="match status" value="1"/>
</dbReference>
<dbReference type="PANTHER" id="PTHR45737">
    <property type="entry name" value="VON WILLEBRAND FACTOR A DOMAIN-CONTAINING PROTEIN 5A"/>
    <property type="match status" value="1"/>
</dbReference>
<protein>
    <submittedName>
        <fullName evidence="3">von Willebrand factor A domain-containing protein 5A</fullName>
    </submittedName>
</protein>
<dbReference type="Gene3D" id="3.40.50.410">
    <property type="entry name" value="von Willebrand factor, type A domain"/>
    <property type="match status" value="1"/>
</dbReference>
<dbReference type="OrthoDB" id="1729737at2759"/>
<organism evidence="3 4">
    <name type="scientific">Hypsibius exemplaris</name>
    <name type="common">Freshwater tardigrade</name>
    <dbReference type="NCBI Taxonomy" id="2072580"/>
    <lineage>
        <taxon>Eukaryota</taxon>
        <taxon>Metazoa</taxon>
        <taxon>Ecdysozoa</taxon>
        <taxon>Tardigrada</taxon>
        <taxon>Eutardigrada</taxon>
        <taxon>Parachela</taxon>
        <taxon>Hypsibioidea</taxon>
        <taxon>Hypsibiidae</taxon>
        <taxon>Hypsibius</taxon>
    </lineage>
</organism>
<dbReference type="Pfam" id="PF08487">
    <property type="entry name" value="VIT"/>
    <property type="match status" value="1"/>
</dbReference>
<proteinExistence type="predicted"/>
<comment type="caution">
    <text evidence="3">The sequence shown here is derived from an EMBL/GenBank/DDBJ whole genome shotgun (WGS) entry which is preliminary data.</text>
</comment>
<reference evidence="4" key="1">
    <citation type="submission" date="2017-01" db="EMBL/GenBank/DDBJ databases">
        <title>Comparative genomics of anhydrobiosis in the tardigrade Hypsibius dujardini.</title>
        <authorList>
            <person name="Yoshida Y."/>
            <person name="Koutsovoulos G."/>
            <person name="Laetsch D."/>
            <person name="Stevens L."/>
            <person name="Kumar S."/>
            <person name="Horikawa D."/>
            <person name="Ishino K."/>
            <person name="Komine S."/>
            <person name="Tomita M."/>
            <person name="Blaxter M."/>
            <person name="Arakawa K."/>
        </authorList>
    </citation>
    <scope>NUCLEOTIDE SEQUENCE [LARGE SCALE GENOMIC DNA]</scope>
    <source>
        <strain evidence="4">Z151</strain>
    </source>
</reference>
<sequence length="982" mass="104705">MANHYFCGLFIKDTNKPIPLTAVKYDLKVKSFACRITIEQTFQNEEGSDLECVYGFPINDQAAVVGFTVVIDGRILHSQFKKKEEAFHEYNAAIQRGDGAYLLDQSERSDDTFVLSVGRLPPRKECKVSIVYVCTLESVTETKMRLVIPTSLSPRYSPAGIAQQGGVAPPNVYNHSVTYSATLTGHITAIDTIQSVASPSHPLAVSPIDSKTVAIAFAGAAEPLNRDLIIDVEIKNNPQYHIEVEKVSRNKYAAMYAYVPKLIPTNKIQSELIFLVDCSGSMQGGRIEKAVQAMQIFLRSIPAGCYFNFFRFGSNFEVLFPTSKLYGPDTFANAKRYADQTTANLGGTEILPPLQHIFSTPPVAGFARQLFILTDGDVTNTESVINLVAQNTRSTRVFSFGIGNSPSRSLVNGVAMAGNGKAEFIKDGEQLEDKIGRHLARALQPAVVDAAVVWKGVENVQQVPNVLPPVFCGDRQLVFAFFENLQDDAAVGIAHSAHDIQKGSSKQSRALMQPPPIFSTTVPPIPIEESILRLAVTSSSENGDVIKAAAQALIQQLDASSNFDRSTTSTDGKSNTDSADSNILSKLAARALIKQLEVTASTTLKPEMQQEITHISLEHGVMSKYVSLVAFEERTQTQRDQATEIELREIPVQLALAGSHPSSSVRHYGLQSMMQTSHAPFRPSFGGQLHQQHHFSATSGFGNSAPIPPGAASASVLFGNASKQSMPASHGSAFVFGNMAPRNSYCIPQSIGFAPPAAASIAYAPPAAASIGYAPSAAASIGFAPPAAASIGFAPPAAASICFASPAAASIGFAPPAAASIGFAPSAAASTFSGFGGFGATSEQTMKPKTLPASFGLSSGGASDEYERDGPTAVTPLNSLLNLQQWDGTWMRSVELESITGVTVTVVKDWLLQIGLHVDDVVAATLLAVVYVTKKFANDSNVWQALVNKAAAHLDAQLPGTDKSQAMTEIAAKMGAAWNSFV</sequence>
<dbReference type="PROSITE" id="PS50234">
    <property type="entry name" value="VWFA"/>
    <property type="match status" value="1"/>
</dbReference>
<name>A0A1W0XD34_HYPEX</name>
<dbReference type="InterPro" id="IPR036465">
    <property type="entry name" value="vWFA_dom_sf"/>
</dbReference>
<evidence type="ECO:0000313" key="3">
    <source>
        <dbReference type="EMBL" id="OQV25282.1"/>
    </source>
</evidence>
<dbReference type="SMART" id="SM00609">
    <property type="entry name" value="VIT"/>
    <property type="match status" value="1"/>
</dbReference>
<keyword evidence="4" id="KW-1185">Reference proteome</keyword>
<dbReference type="InterPro" id="IPR002035">
    <property type="entry name" value="VWF_A"/>
</dbReference>
<dbReference type="AlphaFoldDB" id="A0A1W0XD34"/>
<accession>A0A1W0XD34</accession>
<dbReference type="Proteomes" id="UP000192578">
    <property type="component" value="Unassembled WGS sequence"/>
</dbReference>
<dbReference type="PROSITE" id="PS51468">
    <property type="entry name" value="VIT"/>
    <property type="match status" value="1"/>
</dbReference>
<gene>
    <name evidence="3" type="ORF">BV898_00966</name>
</gene>
<feature type="domain" description="VWFA" evidence="1">
    <location>
        <begin position="271"/>
        <end position="439"/>
    </location>
</feature>
<evidence type="ECO:0000259" key="2">
    <source>
        <dbReference type="PROSITE" id="PS51468"/>
    </source>
</evidence>
<dbReference type="InterPro" id="IPR013694">
    <property type="entry name" value="VIT"/>
</dbReference>
<dbReference type="SUPFAM" id="SSF53300">
    <property type="entry name" value="vWA-like"/>
    <property type="match status" value="1"/>
</dbReference>
<evidence type="ECO:0000259" key="1">
    <source>
        <dbReference type="PROSITE" id="PS50234"/>
    </source>
</evidence>
<dbReference type="EMBL" id="MTYJ01000003">
    <property type="protein sequence ID" value="OQV25282.1"/>
    <property type="molecule type" value="Genomic_DNA"/>
</dbReference>
<dbReference type="PANTHER" id="PTHR45737:SF6">
    <property type="entry name" value="VON WILLEBRAND FACTOR A DOMAIN-CONTAINING PROTEIN 5A"/>
    <property type="match status" value="1"/>
</dbReference>
<dbReference type="SMART" id="SM00327">
    <property type="entry name" value="VWA"/>
    <property type="match status" value="1"/>
</dbReference>